<dbReference type="SUPFAM" id="SSF103657">
    <property type="entry name" value="BAR/IMD domain-like"/>
    <property type="match status" value="1"/>
</dbReference>
<evidence type="ECO:0000313" key="4">
    <source>
        <dbReference type="Proteomes" id="UP001565368"/>
    </source>
</evidence>
<feature type="region of interest" description="Disordered" evidence="1">
    <location>
        <begin position="1"/>
        <end position="164"/>
    </location>
</feature>
<dbReference type="InterPro" id="IPR015404">
    <property type="entry name" value="Vps5_C"/>
</dbReference>
<accession>A0ABR3QEN1</accession>
<dbReference type="EMBL" id="JBBXJM010000001">
    <property type="protein sequence ID" value="KAL1413158.1"/>
    <property type="molecule type" value="Genomic_DNA"/>
</dbReference>
<reference evidence="3 4" key="1">
    <citation type="submission" date="2023-08" db="EMBL/GenBank/DDBJ databases">
        <title>Annotated Genome Sequence of Vanrija albida AlHP1.</title>
        <authorList>
            <person name="Herzog R."/>
        </authorList>
    </citation>
    <scope>NUCLEOTIDE SEQUENCE [LARGE SCALE GENOMIC DNA]</scope>
    <source>
        <strain evidence="3 4">AlHP1</strain>
    </source>
</reference>
<dbReference type="InterPro" id="IPR037868">
    <property type="entry name" value="PX_Vps5"/>
</dbReference>
<dbReference type="Gene3D" id="1.20.1270.60">
    <property type="entry name" value="Arfaptin homology (AH) domain/BAR domain"/>
    <property type="match status" value="1"/>
</dbReference>
<evidence type="ECO:0000313" key="3">
    <source>
        <dbReference type="EMBL" id="KAL1413158.1"/>
    </source>
</evidence>
<dbReference type="RefSeq" id="XP_069213102.1">
    <property type="nucleotide sequence ID" value="XM_069349558.1"/>
</dbReference>
<feature type="region of interest" description="Disordered" evidence="1">
    <location>
        <begin position="290"/>
        <end position="350"/>
    </location>
</feature>
<dbReference type="SUPFAM" id="SSF64268">
    <property type="entry name" value="PX domain"/>
    <property type="match status" value="1"/>
</dbReference>
<dbReference type="Proteomes" id="UP001565368">
    <property type="component" value="Unassembled WGS sequence"/>
</dbReference>
<dbReference type="InterPro" id="IPR027267">
    <property type="entry name" value="AH/BAR_dom_sf"/>
</dbReference>
<name>A0ABR3QEN1_9TREE</name>
<feature type="domain" description="PX" evidence="2">
    <location>
        <begin position="355"/>
        <end position="471"/>
    </location>
</feature>
<evidence type="ECO:0000256" key="1">
    <source>
        <dbReference type="SAM" id="MobiDB-lite"/>
    </source>
</evidence>
<feature type="compositionally biased region" description="Low complexity" evidence="1">
    <location>
        <begin position="94"/>
        <end position="105"/>
    </location>
</feature>
<dbReference type="InterPro" id="IPR001683">
    <property type="entry name" value="PX_dom"/>
</dbReference>
<dbReference type="PANTHER" id="PTHR10555">
    <property type="entry name" value="SORTING NEXIN"/>
    <property type="match status" value="1"/>
</dbReference>
<sequence>MDEEESFARLLSASTPAPRPTLFSNSSTEADPWANPFNDSGPSWGPPVAAAREPEPEPEQEEYAGFGGFGATVPDPPSVIAAREREELAHAHSHPASKPSSPQHSTDPYAPSGFVSPPRTSPSAALGRSAARSPPTSPSKPASQQQHARALPAGLIDEELLAESDPQASLKRAFVASAATAPSAAVPPTPEKKGTYVFRPKPVDTKRRLPTDPAAVPLPDSAVPSRPDTPHDGAPAPVHANAPTPGDRVSVSPLETPGAADDYGFQSLAIGGATNGIAARIGGRGWGAVDADEGPLAGGSDPWNEGGGGWEAEREAEPEPEPAVPSPTGSGPSRVQAREGSLPGSPRRSKLLSTPVFQISVSNPTKVGDPVRGHVVYTVNTKTTSPHYRRGEFSVLRRFSDFLWLYEALLANNPGVFVPPVPDKHVFGRFQDQFIETRRSALQRCLTKITSHPILQLDPDLRLFLESDSFALDIKNRGKAPTDTPPNTGVLASWTGPRYVEQDDWFDQKKLYLDHLETQLKGVSKSLDVASKARLELAHTVGEFSDASQALAESDLGAAMCAALGRLADLTKKERTFGEEQATSDVAQLLNLADEYVRFIGSVRLSFASRVRAYHTAQAADKEVQRVRQARDKARQQGKLADRAAASLAELGEAERRSRDAAADFEAQSKLVKAEFARFERERVDEFRKTLTIHLDGQIARQRELVTAWEEYHAMLLKMVQRAQAQQQAQAAAAAQAV</sequence>
<gene>
    <name evidence="3" type="primary">vps5</name>
    <name evidence="3" type="ORF">Q8F55_000907</name>
</gene>
<protein>
    <submittedName>
        <fullName evidence="3">Vacuolar protein sorting-associated protein vps5</fullName>
    </submittedName>
</protein>
<keyword evidence="4" id="KW-1185">Reference proteome</keyword>
<proteinExistence type="predicted"/>
<evidence type="ECO:0000259" key="2">
    <source>
        <dbReference type="PROSITE" id="PS50195"/>
    </source>
</evidence>
<dbReference type="Pfam" id="PF00787">
    <property type="entry name" value="PX"/>
    <property type="match status" value="1"/>
</dbReference>
<dbReference type="SMART" id="SM00312">
    <property type="entry name" value="PX"/>
    <property type="match status" value="1"/>
</dbReference>
<dbReference type="PROSITE" id="PS50195">
    <property type="entry name" value="PX"/>
    <property type="match status" value="1"/>
</dbReference>
<dbReference type="Pfam" id="PF09325">
    <property type="entry name" value="Vps5"/>
    <property type="match status" value="1"/>
</dbReference>
<dbReference type="PANTHER" id="PTHR10555:SF170">
    <property type="entry name" value="FI18122P1"/>
    <property type="match status" value="1"/>
</dbReference>
<dbReference type="Gene3D" id="3.30.1520.10">
    <property type="entry name" value="Phox-like domain"/>
    <property type="match status" value="1"/>
</dbReference>
<feature type="compositionally biased region" description="Basic and acidic residues" evidence="1">
    <location>
        <begin position="201"/>
        <end position="210"/>
    </location>
</feature>
<dbReference type="CDD" id="cd06861">
    <property type="entry name" value="PX_Vps5p"/>
    <property type="match status" value="1"/>
</dbReference>
<feature type="compositionally biased region" description="Low complexity" evidence="1">
    <location>
        <begin position="129"/>
        <end position="146"/>
    </location>
</feature>
<dbReference type="InterPro" id="IPR036871">
    <property type="entry name" value="PX_dom_sf"/>
</dbReference>
<comment type="caution">
    <text evidence="3">The sequence shown here is derived from an EMBL/GenBank/DDBJ whole genome shotgun (WGS) entry which is preliminary data.</text>
</comment>
<dbReference type="GeneID" id="95981950"/>
<feature type="region of interest" description="Disordered" evidence="1">
    <location>
        <begin position="176"/>
        <end position="260"/>
    </location>
</feature>
<organism evidence="3 4">
    <name type="scientific">Vanrija albida</name>
    <dbReference type="NCBI Taxonomy" id="181172"/>
    <lineage>
        <taxon>Eukaryota</taxon>
        <taxon>Fungi</taxon>
        <taxon>Dikarya</taxon>
        <taxon>Basidiomycota</taxon>
        <taxon>Agaricomycotina</taxon>
        <taxon>Tremellomycetes</taxon>
        <taxon>Trichosporonales</taxon>
        <taxon>Trichosporonaceae</taxon>
        <taxon>Vanrija</taxon>
    </lineage>
</organism>
<feature type="compositionally biased region" description="Low complexity" evidence="1">
    <location>
        <begin position="176"/>
        <end position="186"/>
    </location>
</feature>